<accession>I4CBQ3</accession>
<feature type="domain" description="HNH nuclease" evidence="5">
    <location>
        <begin position="31"/>
        <end position="86"/>
    </location>
</feature>
<proteinExistence type="inferred from homology"/>
<dbReference type="GO" id="GO:0016787">
    <property type="term" value="F:hydrolase activity"/>
    <property type="evidence" value="ECO:0007669"/>
    <property type="project" value="UniProtKB-KW"/>
</dbReference>
<sequence length="127" mass="14455">MNQKKSPKKSGRLDEIVAEAKRNQELRNAGYRDRALKLFPHVCGRCGREFSGKGLRDLTVHHKDHNHENNPLDGTNWELLCVYCHDKEHGRYSEEAHDETGAAESGPDASYRPFAALKDLLDQKKNS</sequence>
<keyword evidence="7" id="KW-1185">Reference proteome</keyword>
<evidence type="ECO:0000313" key="7">
    <source>
        <dbReference type="Proteomes" id="UP000006055"/>
    </source>
</evidence>
<dbReference type="eggNOG" id="COG1403">
    <property type="taxonomic scope" value="Bacteria"/>
</dbReference>
<dbReference type="PANTHER" id="PTHR41286">
    <property type="entry name" value="HNH NUCLEASE YAJD-RELATED"/>
    <property type="match status" value="1"/>
</dbReference>
<evidence type="ECO:0000259" key="5">
    <source>
        <dbReference type="SMART" id="SM00507"/>
    </source>
</evidence>
<protein>
    <recommendedName>
        <fullName evidence="4">Putative HNH nuclease YajD</fullName>
    </recommendedName>
</protein>
<dbReference type="Pfam" id="PF01844">
    <property type="entry name" value="HNH"/>
    <property type="match status" value="1"/>
</dbReference>
<evidence type="ECO:0000256" key="2">
    <source>
        <dbReference type="ARBA" id="ARBA00022801"/>
    </source>
</evidence>
<reference evidence="7" key="1">
    <citation type="submission" date="2012-06" db="EMBL/GenBank/DDBJ databases">
        <title>Complete sequence of chromosome of Desulfomonile tiedjei DSM 6799.</title>
        <authorList>
            <person name="Lucas S."/>
            <person name="Copeland A."/>
            <person name="Lapidus A."/>
            <person name="Glavina del Rio T."/>
            <person name="Dalin E."/>
            <person name="Tice H."/>
            <person name="Bruce D."/>
            <person name="Goodwin L."/>
            <person name="Pitluck S."/>
            <person name="Peters L."/>
            <person name="Ovchinnikova G."/>
            <person name="Zeytun A."/>
            <person name="Lu M."/>
            <person name="Kyrpides N."/>
            <person name="Mavromatis K."/>
            <person name="Ivanova N."/>
            <person name="Brettin T."/>
            <person name="Detter J.C."/>
            <person name="Han C."/>
            <person name="Larimer F."/>
            <person name="Land M."/>
            <person name="Hauser L."/>
            <person name="Markowitz V."/>
            <person name="Cheng J.-F."/>
            <person name="Hugenholtz P."/>
            <person name="Woyke T."/>
            <person name="Wu D."/>
            <person name="Spring S."/>
            <person name="Schroeder M."/>
            <person name="Brambilla E."/>
            <person name="Klenk H.-P."/>
            <person name="Eisen J.A."/>
        </authorList>
    </citation>
    <scope>NUCLEOTIDE SEQUENCE [LARGE SCALE GENOMIC DNA]</scope>
    <source>
        <strain evidence="7">ATCC 49306 / DSM 6799 / DCB-1</strain>
    </source>
</reference>
<dbReference type="GO" id="GO:0004519">
    <property type="term" value="F:endonuclease activity"/>
    <property type="evidence" value="ECO:0007669"/>
    <property type="project" value="UniProtKB-KW"/>
</dbReference>
<dbReference type="Gene3D" id="1.10.30.50">
    <property type="match status" value="1"/>
</dbReference>
<dbReference type="Proteomes" id="UP000006055">
    <property type="component" value="Chromosome"/>
</dbReference>
<evidence type="ECO:0000313" key="6">
    <source>
        <dbReference type="EMBL" id="AFM26994.1"/>
    </source>
</evidence>
<dbReference type="RefSeq" id="WP_014812113.1">
    <property type="nucleotide sequence ID" value="NC_018025.1"/>
</dbReference>
<dbReference type="CDD" id="cd00085">
    <property type="entry name" value="HNHc"/>
    <property type="match status" value="1"/>
</dbReference>
<keyword evidence="6" id="KW-0255">Endonuclease</keyword>
<dbReference type="GO" id="GO:0008270">
    <property type="term" value="F:zinc ion binding"/>
    <property type="evidence" value="ECO:0007669"/>
    <property type="project" value="InterPro"/>
</dbReference>
<dbReference type="PATRIC" id="fig|706587.4.peg.4945"/>
<gene>
    <name evidence="6" type="ordered locus">Desti_4361</name>
</gene>
<dbReference type="GO" id="GO:0005829">
    <property type="term" value="C:cytosol"/>
    <property type="evidence" value="ECO:0007669"/>
    <property type="project" value="TreeGrafter"/>
</dbReference>
<dbReference type="InterPro" id="IPR002711">
    <property type="entry name" value="HNH"/>
</dbReference>
<evidence type="ECO:0000256" key="3">
    <source>
        <dbReference type="ARBA" id="ARBA00038412"/>
    </source>
</evidence>
<evidence type="ECO:0000256" key="1">
    <source>
        <dbReference type="ARBA" id="ARBA00022722"/>
    </source>
</evidence>
<dbReference type="AlphaFoldDB" id="I4CBQ3"/>
<dbReference type="KEGG" id="dti:Desti_4361"/>
<dbReference type="HOGENOM" id="CLU_136125_0_0_7"/>
<dbReference type="SMART" id="SM00507">
    <property type="entry name" value="HNHc"/>
    <property type="match status" value="1"/>
</dbReference>
<comment type="similarity">
    <text evidence="3">Belongs to the HNH nuclease family.</text>
</comment>
<dbReference type="EMBL" id="CP003360">
    <property type="protein sequence ID" value="AFM26994.1"/>
    <property type="molecule type" value="Genomic_DNA"/>
</dbReference>
<dbReference type="GO" id="GO:0003676">
    <property type="term" value="F:nucleic acid binding"/>
    <property type="evidence" value="ECO:0007669"/>
    <property type="project" value="InterPro"/>
</dbReference>
<evidence type="ECO:0000256" key="4">
    <source>
        <dbReference type="ARBA" id="ARBA00040194"/>
    </source>
</evidence>
<keyword evidence="1" id="KW-0540">Nuclease</keyword>
<dbReference type="STRING" id="706587.Desti_4361"/>
<dbReference type="PANTHER" id="PTHR41286:SF1">
    <property type="entry name" value="HNH NUCLEASE YAJD-RELATED"/>
    <property type="match status" value="1"/>
</dbReference>
<organism evidence="6 7">
    <name type="scientific">Desulfomonile tiedjei (strain ATCC 49306 / DSM 6799 / DCB-1)</name>
    <dbReference type="NCBI Taxonomy" id="706587"/>
    <lineage>
        <taxon>Bacteria</taxon>
        <taxon>Pseudomonadati</taxon>
        <taxon>Thermodesulfobacteriota</taxon>
        <taxon>Desulfomonilia</taxon>
        <taxon>Desulfomonilales</taxon>
        <taxon>Desulfomonilaceae</taxon>
        <taxon>Desulfomonile</taxon>
    </lineage>
</organism>
<dbReference type="OrthoDB" id="9796565at2"/>
<dbReference type="NCBIfam" id="NF008448">
    <property type="entry name" value="PRK11295.1"/>
    <property type="match status" value="1"/>
</dbReference>
<name>I4CBQ3_DESTA</name>
<dbReference type="InterPro" id="IPR003615">
    <property type="entry name" value="HNH_nuc"/>
</dbReference>
<keyword evidence="2" id="KW-0378">Hydrolase</keyword>